<feature type="compositionally biased region" description="Polar residues" evidence="1">
    <location>
        <begin position="96"/>
        <end position="116"/>
    </location>
</feature>
<accession>A0A0D7AUT2</accession>
<reference evidence="2 3" key="1">
    <citation type="journal article" date="2015" name="Fungal Genet. Biol.">
        <title>Evolution of novel wood decay mechanisms in Agaricales revealed by the genome sequences of Fistulina hepatica and Cylindrobasidium torrendii.</title>
        <authorList>
            <person name="Floudas D."/>
            <person name="Held B.W."/>
            <person name="Riley R."/>
            <person name="Nagy L.G."/>
            <person name="Koehler G."/>
            <person name="Ransdell A.S."/>
            <person name="Younus H."/>
            <person name="Chow J."/>
            <person name="Chiniquy J."/>
            <person name="Lipzen A."/>
            <person name="Tritt A."/>
            <person name="Sun H."/>
            <person name="Haridas S."/>
            <person name="LaButti K."/>
            <person name="Ohm R.A."/>
            <person name="Kues U."/>
            <person name="Blanchette R.A."/>
            <person name="Grigoriev I.V."/>
            <person name="Minto R.E."/>
            <person name="Hibbett D.S."/>
        </authorList>
    </citation>
    <scope>NUCLEOTIDE SEQUENCE [LARGE SCALE GENOMIC DNA]</scope>
    <source>
        <strain evidence="2 3">FP15055 ss-10</strain>
    </source>
</reference>
<feature type="region of interest" description="Disordered" evidence="1">
    <location>
        <begin position="96"/>
        <end position="128"/>
    </location>
</feature>
<protein>
    <submittedName>
        <fullName evidence="2">Uncharacterized protein</fullName>
    </submittedName>
</protein>
<keyword evidence="3" id="KW-1185">Reference proteome</keyword>
<proteinExistence type="predicted"/>
<evidence type="ECO:0000313" key="3">
    <source>
        <dbReference type="Proteomes" id="UP000054007"/>
    </source>
</evidence>
<evidence type="ECO:0000256" key="1">
    <source>
        <dbReference type="SAM" id="MobiDB-lite"/>
    </source>
</evidence>
<gene>
    <name evidence="2" type="ORF">CYLTODRAFT_480811</name>
</gene>
<dbReference type="EMBL" id="KN881086">
    <property type="protein sequence ID" value="KIY61041.1"/>
    <property type="molecule type" value="Genomic_DNA"/>
</dbReference>
<dbReference type="AlphaFoldDB" id="A0A0D7AUT2"/>
<name>A0A0D7AUT2_9AGAR</name>
<sequence>MRLKSAVQGIGLERLNLAKAAEIAEERTEIWDYVPRLFYYGPNRYLQMRLLRLSFWRTIQRCVKAHINRTFRAVYGGYPTDSIVFFGQNLSPVSRGTTPSSLAQPSKPSTFNNKPTHTAAAKGQSNHTMQQSPPICVFAFFFACRGHMAMPLTSSIDSPHLAQALLPRPTSRLWLPSPYPSGLSTSPDNHPTPLLLRRRHYSAKKDAKSGRAWCRDTLLFRAFNSPPSCPAHTSSHTSSDPQRPWMPRRFCEVNSMGGDVVLGSAALRWPVASVAVGASPPILMKVGALLVGPESEGVCVAIVICILGLSPLRQPGNIHKYGGGSESHKLCGNSSDAYELFGLHSFLGQYPGQQHFDRRRRRFCAKATLVSPHHDRRKQRYPPRTPAFPALLTFSVIRTRPPELQANPFQRLRSKSQSHYHNPMRLCLRG</sequence>
<organism evidence="2 3">
    <name type="scientific">Cylindrobasidium torrendii FP15055 ss-10</name>
    <dbReference type="NCBI Taxonomy" id="1314674"/>
    <lineage>
        <taxon>Eukaryota</taxon>
        <taxon>Fungi</taxon>
        <taxon>Dikarya</taxon>
        <taxon>Basidiomycota</taxon>
        <taxon>Agaricomycotina</taxon>
        <taxon>Agaricomycetes</taxon>
        <taxon>Agaricomycetidae</taxon>
        <taxon>Agaricales</taxon>
        <taxon>Marasmiineae</taxon>
        <taxon>Physalacriaceae</taxon>
        <taxon>Cylindrobasidium</taxon>
    </lineage>
</organism>
<evidence type="ECO:0000313" key="2">
    <source>
        <dbReference type="EMBL" id="KIY61041.1"/>
    </source>
</evidence>
<dbReference type="Proteomes" id="UP000054007">
    <property type="component" value="Unassembled WGS sequence"/>
</dbReference>